<keyword evidence="2" id="KW-0732">Signal</keyword>
<protein>
    <submittedName>
        <fullName evidence="3">Uncharacterized protein</fullName>
    </submittedName>
</protein>
<evidence type="ECO:0000313" key="3">
    <source>
        <dbReference type="EMBL" id="QDA62172.1"/>
    </source>
</evidence>
<dbReference type="RefSeq" id="WP_139517403.1">
    <property type="nucleotide sequence ID" value="NZ_CP040896.1"/>
</dbReference>
<feature type="compositionally biased region" description="Low complexity" evidence="1">
    <location>
        <begin position="83"/>
        <end position="92"/>
    </location>
</feature>
<feature type="chain" id="PRO_5022710201" evidence="2">
    <location>
        <begin position="20"/>
        <end position="92"/>
    </location>
</feature>
<keyword evidence="4" id="KW-1185">Reference proteome</keyword>
<evidence type="ECO:0000313" key="4">
    <source>
        <dbReference type="Proteomes" id="UP000305398"/>
    </source>
</evidence>
<accession>A0A5B8A6Y4</accession>
<name>A0A5B8A6Y4_9BACT</name>
<reference evidence="3 4" key="1">
    <citation type="submission" date="2019-06" db="EMBL/GenBank/DDBJ databases">
        <authorList>
            <person name="Srinivasan S."/>
        </authorList>
    </citation>
    <scope>NUCLEOTIDE SEQUENCE [LARGE SCALE GENOMIC DNA]</scope>
    <source>
        <strain evidence="3 4">17J68-5</strain>
    </source>
</reference>
<evidence type="ECO:0000256" key="1">
    <source>
        <dbReference type="SAM" id="MobiDB-lite"/>
    </source>
</evidence>
<feature type="compositionally biased region" description="Low complexity" evidence="1">
    <location>
        <begin position="55"/>
        <end position="66"/>
    </location>
</feature>
<dbReference type="EMBL" id="CP040896">
    <property type="protein sequence ID" value="QDA62172.1"/>
    <property type="molecule type" value="Genomic_DNA"/>
</dbReference>
<dbReference type="Proteomes" id="UP000305398">
    <property type="component" value="Chromosome"/>
</dbReference>
<dbReference type="KEGG" id="hyj:FHG12_19625"/>
<evidence type="ECO:0000256" key="2">
    <source>
        <dbReference type="SAM" id="SignalP"/>
    </source>
</evidence>
<organism evidence="3 4">
    <name type="scientific">Hymenobacter jejuensis</name>
    <dbReference type="NCBI Taxonomy" id="2502781"/>
    <lineage>
        <taxon>Bacteria</taxon>
        <taxon>Pseudomonadati</taxon>
        <taxon>Bacteroidota</taxon>
        <taxon>Cytophagia</taxon>
        <taxon>Cytophagales</taxon>
        <taxon>Hymenobacteraceae</taxon>
        <taxon>Hymenobacter</taxon>
    </lineage>
</organism>
<feature type="signal peptide" evidence="2">
    <location>
        <begin position="1"/>
        <end position="19"/>
    </location>
</feature>
<sequence length="92" mass="9530">MKKSIVLLAALTLSLAGFAQTTQSKTASTSTSSSANGTQKTATQTKEMKTPSGQTKSSSMTKTSTKPVMKHAGTAHAHKKVTAVKTTTKQGM</sequence>
<proteinExistence type="predicted"/>
<dbReference type="AlphaFoldDB" id="A0A5B8A6Y4"/>
<feature type="region of interest" description="Disordered" evidence="1">
    <location>
        <begin position="22"/>
        <end position="92"/>
    </location>
</feature>
<gene>
    <name evidence="3" type="ORF">FHG12_19625</name>
</gene>
<feature type="compositionally biased region" description="Low complexity" evidence="1">
    <location>
        <begin position="22"/>
        <end position="39"/>
    </location>
</feature>